<evidence type="ECO:0000313" key="2">
    <source>
        <dbReference type="EMBL" id="KAK7945768.1"/>
    </source>
</evidence>
<feature type="region of interest" description="Disordered" evidence="1">
    <location>
        <begin position="1"/>
        <end position="37"/>
    </location>
</feature>
<keyword evidence="3" id="KW-1185">Reference proteome</keyword>
<evidence type="ECO:0000313" key="3">
    <source>
        <dbReference type="Proteomes" id="UP001460270"/>
    </source>
</evidence>
<organism evidence="2 3">
    <name type="scientific">Mugilogobius chulae</name>
    <name type="common">yellowstripe goby</name>
    <dbReference type="NCBI Taxonomy" id="88201"/>
    <lineage>
        <taxon>Eukaryota</taxon>
        <taxon>Metazoa</taxon>
        <taxon>Chordata</taxon>
        <taxon>Craniata</taxon>
        <taxon>Vertebrata</taxon>
        <taxon>Euteleostomi</taxon>
        <taxon>Actinopterygii</taxon>
        <taxon>Neopterygii</taxon>
        <taxon>Teleostei</taxon>
        <taxon>Neoteleostei</taxon>
        <taxon>Acanthomorphata</taxon>
        <taxon>Gobiaria</taxon>
        <taxon>Gobiiformes</taxon>
        <taxon>Gobioidei</taxon>
        <taxon>Gobiidae</taxon>
        <taxon>Gobionellinae</taxon>
        <taxon>Mugilogobius</taxon>
    </lineage>
</organism>
<evidence type="ECO:0000256" key="1">
    <source>
        <dbReference type="SAM" id="MobiDB-lite"/>
    </source>
</evidence>
<gene>
    <name evidence="2" type="ORF">WMY93_001496</name>
</gene>
<dbReference type="EMBL" id="JBBPFD010000001">
    <property type="protein sequence ID" value="KAK7945768.1"/>
    <property type="molecule type" value="Genomic_DNA"/>
</dbReference>
<reference evidence="3" key="1">
    <citation type="submission" date="2024-04" db="EMBL/GenBank/DDBJ databases">
        <title>Salinicola lusitanus LLJ914,a marine bacterium isolated from the Okinawa Trough.</title>
        <authorList>
            <person name="Li J."/>
        </authorList>
    </citation>
    <scope>NUCLEOTIDE SEQUENCE [LARGE SCALE GENOMIC DNA]</scope>
</reference>
<sequence length="131" mass="14405">MLPVHQQSQQQGDRARTRLSGHNNDRDRAANSDSCSSQNTHWLFVSRGNACGTVSPLEVQTLIPNQGQLGVVGLQLCREPPACRPPSHSLQLTAGRAPKTPCCHSHKEERARISLLYARPNLDTKHTIASH</sequence>
<dbReference type="Proteomes" id="UP001460270">
    <property type="component" value="Unassembled WGS sequence"/>
</dbReference>
<protein>
    <submittedName>
        <fullName evidence="2">Uncharacterized protein</fullName>
    </submittedName>
</protein>
<name>A0AAW0QAK7_9GOBI</name>
<dbReference type="AlphaFoldDB" id="A0AAW0QAK7"/>
<feature type="compositionally biased region" description="Polar residues" evidence="1">
    <location>
        <begin position="1"/>
        <end position="12"/>
    </location>
</feature>
<comment type="caution">
    <text evidence="2">The sequence shown here is derived from an EMBL/GenBank/DDBJ whole genome shotgun (WGS) entry which is preliminary data.</text>
</comment>
<proteinExistence type="predicted"/>
<accession>A0AAW0QAK7</accession>